<dbReference type="InterPro" id="IPR001192">
    <property type="entry name" value="PI-PLC_fam"/>
</dbReference>
<gene>
    <name evidence="5" type="ORF">EGW08_015263</name>
</gene>
<keyword evidence="6" id="KW-1185">Reference proteome</keyword>
<dbReference type="GO" id="GO:0005886">
    <property type="term" value="C:plasma membrane"/>
    <property type="evidence" value="ECO:0007669"/>
    <property type="project" value="TreeGrafter"/>
</dbReference>
<proteinExistence type="predicted"/>
<dbReference type="InterPro" id="IPR017946">
    <property type="entry name" value="PLC-like_Pdiesterase_TIM-brl"/>
</dbReference>
<dbReference type="EMBL" id="RQTK01000620">
    <property type="protein sequence ID" value="RUS76976.1"/>
    <property type="molecule type" value="Genomic_DNA"/>
</dbReference>
<protein>
    <recommendedName>
        <fullName evidence="2">Phosphoinositide phospholipase C</fullName>
        <ecNumber evidence="2">3.1.4.11</ecNumber>
    </recommendedName>
</protein>
<evidence type="ECO:0000313" key="6">
    <source>
        <dbReference type="Proteomes" id="UP000271974"/>
    </source>
</evidence>
<dbReference type="InterPro" id="IPR002048">
    <property type="entry name" value="EF_hand_dom"/>
</dbReference>
<sequence length="240" mass="28181">MMAEKQQTRDKWVRGLRYAIQIEQLAEQRNETDRYPFLSLTLRTNIRDAFNMADKNGDGGLDFDEVLKLLKTLNADVKKKYAREMFDAADTNKNSKGHHSVLDREEFVNFYHRLTKRIEVEEVFLSSCFLSQMKNVTPEDGRNILDHFETDKGLKMREQMSADAFRKLITSERQQLFNPAHKLVYQDMTRPMTHYFIDSSHNTYLAEDQLKGPSKVEMYIAALQKGCRCVECKQKNLKHK</sequence>
<dbReference type="STRING" id="188477.A0A433T626"/>
<dbReference type="InterPro" id="IPR011992">
    <property type="entry name" value="EF-hand-dom_pair"/>
</dbReference>
<dbReference type="PRINTS" id="PR00390">
    <property type="entry name" value="PHPHLIPASEC"/>
</dbReference>
<dbReference type="GO" id="GO:0016042">
    <property type="term" value="P:lipid catabolic process"/>
    <property type="evidence" value="ECO:0007669"/>
    <property type="project" value="UniProtKB-KW"/>
</dbReference>
<dbReference type="PROSITE" id="PS50222">
    <property type="entry name" value="EF_HAND_2"/>
    <property type="match status" value="2"/>
</dbReference>
<dbReference type="InterPro" id="IPR000909">
    <property type="entry name" value="PLipase_C_PInositol-sp_X_dom"/>
</dbReference>
<dbReference type="Pfam" id="PF13499">
    <property type="entry name" value="EF-hand_7"/>
    <property type="match status" value="1"/>
</dbReference>
<dbReference type="GO" id="GO:0035556">
    <property type="term" value="P:intracellular signal transduction"/>
    <property type="evidence" value="ECO:0007669"/>
    <property type="project" value="InterPro"/>
</dbReference>
<accession>A0A433T626</accession>
<evidence type="ECO:0000256" key="2">
    <source>
        <dbReference type="RuleBase" id="RU361133"/>
    </source>
</evidence>
<name>A0A433T626_ELYCH</name>
<dbReference type="OrthoDB" id="269822at2759"/>
<dbReference type="InterPro" id="IPR001849">
    <property type="entry name" value="PH_domain"/>
</dbReference>
<keyword evidence="2" id="KW-0443">Lipid metabolism</keyword>
<feature type="domain" description="EF-hand" evidence="4">
    <location>
        <begin position="77"/>
        <end position="117"/>
    </location>
</feature>
<dbReference type="Gene3D" id="1.10.238.10">
    <property type="entry name" value="EF-hand"/>
    <property type="match status" value="2"/>
</dbReference>
<dbReference type="SUPFAM" id="SSF51695">
    <property type="entry name" value="PLC-like phosphodiesterases"/>
    <property type="match status" value="1"/>
</dbReference>
<comment type="catalytic activity">
    <reaction evidence="1">
        <text>a 1,2-diacyl-sn-glycero-3-phospho-(1D-myo-inositol-4,5-bisphosphate) + H2O = 1D-myo-inositol 1,4,5-trisphosphate + a 1,2-diacyl-sn-glycerol + H(+)</text>
        <dbReference type="Rhea" id="RHEA:33179"/>
        <dbReference type="ChEBI" id="CHEBI:15377"/>
        <dbReference type="ChEBI" id="CHEBI:15378"/>
        <dbReference type="ChEBI" id="CHEBI:17815"/>
        <dbReference type="ChEBI" id="CHEBI:58456"/>
        <dbReference type="ChEBI" id="CHEBI:203600"/>
        <dbReference type="EC" id="3.1.4.11"/>
    </reaction>
    <physiologicalReaction direction="left-to-right" evidence="1">
        <dbReference type="Rhea" id="RHEA:33180"/>
    </physiologicalReaction>
</comment>
<dbReference type="EC" id="3.1.4.11" evidence="2"/>
<dbReference type="PANTHER" id="PTHR10336:SF209">
    <property type="entry name" value="PHOSPHOINOSITIDE PHOSPHOLIPASE C"/>
    <property type="match status" value="1"/>
</dbReference>
<keyword evidence="2" id="KW-0442">Lipid degradation</keyword>
<reference evidence="5 6" key="1">
    <citation type="submission" date="2019-01" db="EMBL/GenBank/DDBJ databases">
        <title>A draft genome assembly of the solar-powered sea slug Elysia chlorotica.</title>
        <authorList>
            <person name="Cai H."/>
            <person name="Li Q."/>
            <person name="Fang X."/>
            <person name="Li J."/>
            <person name="Curtis N.E."/>
            <person name="Altenburger A."/>
            <person name="Shibata T."/>
            <person name="Feng M."/>
            <person name="Maeda T."/>
            <person name="Schwartz J.A."/>
            <person name="Shigenobu S."/>
            <person name="Lundholm N."/>
            <person name="Nishiyama T."/>
            <person name="Yang H."/>
            <person name="Hasebe M."/>
            <person name="Li S."/>
            <person name="Pierce S.K."/>
            <person name="Wang J."/>
        </authorList>
    </citation>
    <scope>NUCLEOTIDE SEQUENCE [LARGE SCALE GENOMIC DNA]</scope>
    <source>
        <strain evidence="5">EC2010</strain>
        <tissue evidence="5">Whole organism of an adult</tissue>
    </source>
</reference>
<dbReference type="GO" id="GO:0005509">
    <property type="term" value="F:calcium ion binding"/>
    <property type="evidence" value="ECO:0007669"/>
    <property type="project" value="InterPro"/>
</dbReference>
<dbReference type="PROSITE" id="PS50007">
    <property type="entry name" value="PIPLC_X_DOMAIN"/>
    <property type="match status" value="1"/>
</dbReference>
<dbReference type="SMART" id="SM00148">
    <property type="entry name" value="PLCXc"/>
    <property type="match status" value="1"/>
</dbReference>
<evidence type="ECO:0000259" key="4">
    <source>
        <dbReference type="PROSITE" id="PS50222"/>
    </source>
</evidence>
<dbReference type="Proteomes" id="UP000271974">
    <property type="component" value="Unassembled WGS sequence"/>
</dbReference>
<evidence type="ECO:0000256" key="1">
    <source>
        <dbReference type="ARBA" id="ARBA00023674"/>
    </source>
</evidence>
<feature type="domain" description="EF-hand" evidence="4">
    <location>
        <begin position="41"/>
        <end position="76"/>
    </location>
</feature>
<dbReference type="SUPFAM" id="SSF47473">
    <property type="entry name" value="EF-hand"/>
    <property type="match status" value="1"/>
</dbReference>
<dbReference type="PROSITE" id="PS50003">
    <property type="entry name" value="PH_DOMAIN"/>
    <property type="match status" value="1"/>
</dbReference>
<evidence type="ECO:0000313" key="5">
    <source>
        <dbReference type="EMBL" id="RUS76976.1"/>
    </source>
</evidence>
<organism evidence="5 6">
    <name type="scientific">Elysia chlorotica</name>
    <name type="common">Eastern emerald elysia</name>
    <name type="synonym">Sea slug</name>
    <dbReference type="NCBI Taxonomy" id="188477"/>
    <lineage>
        <taxon>Eukaryota</taxon>
        <taxon>Metazoa</taxon>
        <taxon>Spiralia</taxon>
        <taxon>Lophotrochozoa</taxon>
        <taxon>Mollusca</taxon>
        <taxon>Gastropoda</taxon>
        <taxon>Heterobranchia</taxon>
        <taxon>Euthyneura</taxon>
        <taxon>Panpulmonata</taxon>
        <taxon>Sacoglossa</taxon>
        <taxon>Placobranchoidea</taxon>
        <taxon>Plakobranchidae</taxon>
        <taxon>Elysia</taxon>
    </lineage>
</organism>
<dbReference type="Pfam" id="PF00388">
    <property type="entry name" value="PI-PLC-X"/>
    <property type="match status" value="1"/>
</dbReference>
<keyword evidence="2" id="KW-0378">Hydrolase</keyword>
<dbReference type="GO" id="GO:0004435">
    <property type="term" value="F:phosphatidylinositol-4,5-bisphosphate phospholipase C activity"/>
    <property type="evidence" value="ECO:0007669"/>
    <property type="project" value="UniProtKB-EC"/>
</dbReference>
<dbReference type="PANTHER" id="PTHR10336">
    <property type="entry name" value="PHOSPHOINOSITIDE-SPECIFIC PHOSPHOLIPASE C FAMILY PROTEIN"/>
    <property type="match status" value="1"/>
</dbReference>
<feature type="domain" description="PH" evidence="3">
    <location>
        <begin position="1"/>
        <end position="21"/>
    </location>
</feature>
<dbReference type="Gene3D" id="3.20.20.190">
    <property type="entry name" value="Phosphatidylinositol (PI) phosphodiesterase"/>
    <property type="match status" value="1"/>
</dbReference>
<dbReference type="SMART" id="SM00054">
    <property type="entry name" value="EFh"/>
    <property type="match status" value="2"/>
</dbReference>
<feature type="non-terminal residue" evidence="5">
    <location>
        <position position="240"/>
    </location>
</feature>
<comment type="caution">
    <text evidence="5">The sequence shown here is derived from an EMBL/GenBank/DDBJ whole genome shotgun (WGS) entry which is preliminary data.</text>
</comment>
<dbReference type="AlphaFoldDB" id="A0A433T626"/>
<evidence type="ECO:0000259" key="3">
    <source>
        <dbReference type="PROSITE" id="PS50003"/>
    </source>
</evidence>